<name>A0ABT2DBH5_9BURK</name>
<protein>
    <submittedName>
        <fullName evidence="1">Type II toxin-antitoxin system HicB family antitoxin</fullName>
    </submittedName>
</protein>
<sequence>MKYPATFTREPEGIVVAFRDLPEAITQGDDEDDAMVMARDVLRETMGVYLSEKRPVPLPSKARRGEQLVELPPSVAAKVFLMNEMLAQDVAPSELARRMGTTRQEVNRLTDLEHSTKIDRIADAISALGKHLELGIGNDQSLFAQP</sequence>
<organism evidence="1 2">
    <name type="scientific">Massilia agilis</name>
    <dbReference type="NCBI Taxonomy" id="1811226"/>
    <lineage>
        <taxon>Bacteria</taxon>
        <taxon>Pseudomonadati</taxon>
        <taxon>Pseudomonadota</taxon>
        <taxon>Betaproteobacteria</taxon>
        <taxon>Burkholderiales</taxon>
        <taxon>Oxalobacteraceae</taxon>
        <taxon>Telluria group</taxon>
        <taxon>Massilia</taxon>
    </lineage>
</organism>
<dbReference type="Proteomes" id="UP001206126">
    <property type="component" value="Unassembled WGS sequence"/>
</dbReference>
<proteinExistence type="predicted"/>
<evidence type="ECO:0000313" key="1">
    <source>
        <dbReference type="EMBL" id="MCS0808670.1"/>
    </source>
</evidence>
<comment type="caution">
    <text evidence="1">The sequence shown here is derived from an EMBL/GenBank/DDBJ whole genome shotgun (WGS) entry which is preliminary data.</text>
</comment>
<accession>A0ABT2DBH5</accession>
<dbReference type="RefSeq" id="WP_258822434.1">
    <property type="nucleotide sequence ID" value="NZ_JANUHB010000002.1"/>
</dbReference>
<gene>
    <name evidence="1" type="ORF">NX774_12140</name>
</gene>
<keyword evidence="2" id="KW-1185">Reference proteome</keyword>
<reference evidence="1 2" key="1">
    <citation type="submission" date="2022-08" db="EMBL/GenBank/DDBJ databases">
        <title>Reclassification of Massilia species as members of the genera Telluria, Duganella, Pseudoduganella, Mokoshia gen. nov. and Zemynaea gen. nov. using orthogonal and non-orthogonal genome-based approaches.</title>
        <authorList>
            <person name="Bowman J.P."/>
        </authorList>
    </citation>
    <scope>NUCLEOTIDE SEQUENCE [LARGE SCALE GENOMIC DNA]</scope>
    <source>
        <strain evidence="1 2">JCM 31605</strain>
    </source>
</reference>
<dbReference type="InterPro" id="IPR035069">
    <property type="entry name" value="TTHA1013/TTHA0281-like"/>
</dbReference>
<dbReference type="EMBL" id="JANUHB010000002">
    <property type="protein sequence ID" value="MCS0808670.1"/>
    <property type="molecule type" value="Genomic_DNA"/>
</dbReference>
<dbReference type="SUPFAM" id="SSF143100">
    <property type="entry name" value="TTHA1013/TTHA0281-like"/>
    <property type="match status" value="1"/>
</dbReference>
<dbReference type="Gene3D" id="3.30.160.250">
    <property type="match status" value="1"/>
</dbReference>
<evidence type="ECO:0000313" key="2">
    <source>
        <dbReference type="Proteomes" id="UP001206126"/>
    </source>
</evidence>